<dbReference type="AlphaFoldDB" id="A0A5N0E822"/>
<feature type="region of interest" description="Disordered" evidence="1">
    <location>
        <begin position="90"/>
        <end position="112"/>
    </location>
</feature>
<dbReference type="RefSeq" id="WP_150405125.1">
    <property type="nucleotide sequence ID" value="NZ_VXLC01000015.1"/>
</dbReference>
<evidence type="ECO:0000256" key="1">
    <source>
        <dbReference type="SAM" id="MobiDB-lite"/>
    </source>
</evidence>
<reference evidence="3 4" key="1">
    <citation type="submission" date="2019-09" db="EMBL/GenBank/DDBJ databases">
        <authorList>
            <person name="Wang X."/>
        </authorList>
    </citation>
    <scope>NUCLEOTIDE SEQUENCE [LARGE SCALE GENOMIC DNA]</scope>
    <source>
        <strain evidence="3 4">CICC 11023</strain>
    </source>
</reference>
<comment type="caution">
    <text evidence="3">The sequence shown here is derived from an EMBL/GenBank/DDBJ whole genome shotgun (WGS) entry which is preliminary data.</text>
</comment>
<proteinExistence type="predicted"/>
<sequence>MEETLESAELVERLMSTFGRFRRQVARLVGRSFDQPGVSAAQAEFLRLVGRNPDISVKAAATELGLAPNSVSTFVTALVKSELLVREPDPADRRATRLSLPGPVQRSVDETRRRRHDLVATALAELTADERAELIRGLEVVGKLTGILHEHEQRTRR</sequence>
<keyword evidence="4" id="KW-1185">Reference proteome</keyword>
<dbReference type="Gene3D" id="1.10.10.10">
    <property type="entry name" value="Winged helix-like DNA-binding domain superfamily/Winged helix DNA-binding domain"/>
    <property type="match status" value="1"/>
</dbReference>
<dbReference type="Proteomes" id="UP000323876">
    <property type="component" value="Unassembled WGS sequence"/>
</dbReference>
<dbReference type="SUPFAM" id="SSF46785">
    <property type="entry name" value="Winged helix' DNA-binding domain"/>
    <property type="match status" value="1"/>
</dbReference>
<dbReference type="InterPro" id="IPR036390">
    <property type="entry name" value="WH_DNA-bd_sf"/>
</dbReference>
<name>A0A5N0E822_9NOCA</name>
<dbReference type="InterPro" id="IPR000835">
    <property type="entry name" value="HTH_MarR-typ"/>
</dbReference>
<accession>A0A5N0E822</accession>
<dbReference type="EMBL" id="VXLC01000015">
    <property type="protein sequence ID" value="KAA8885567.1"/>
    <property type="molecule type" value="Genomic_DNA"/>
</dbReference>
<dbReference type="OrthoDB" id="69852at2"/>
<protein>
    <submittedName>
        <fullName evidence="3">MarR family transcriptional regulator</fullName>
    </submittedName>
</protein>
<dbReference type="SMART" id="SM00347">
    <property type="entry name" value="HTH_MARR"/>
    <property type="match status" value="1"/>
</dbReference>
<gene>
    <name evidence="3" type="ORF">F3087_28450</name>
</gene>
<evidence type="ECO:0000259" key="2">
    <source>
        <dbReference type="PROSITE" id="PS50995"/>
    </source>
</evidence>
<organism evidence="3 4">
    <name type="scientific">Nocardia colli</name>
    <dbReference type="NCBI Taxonomy" id="2545717"/>
    <lineage>
        <taxon>Bacteria</taxon>
        <taxon>Bacillati</taxon>
        <taxon>Actinomycetota</taxon>
        <taxon>Actinomycetes</taxon>
        <taxon>Mycobacteriales</taxon>
        <taxon>Nocardiaceae</taxon>
        <taxon>Nocardia</taxon>
    </lineage>
</organism>
<dbReference type="Pfam" id="PF12802">
    <property type="entry name" value="MarR_2"/>
    <property type="match status" value="1"/>
</dbReference>
<evidence type="ECO:0000313" key="3">
    <source>
        <dbReference type="EMBL" id="KAA8885567.1"/>
    </source>
</evidence>
<dbReference type="PANTHER" id="PTHR33164">
    <property type="entry name" value="TRANSCRIPTIONAL REGULATOR, MARR FAMILY"/>
    <property type="match status" value="1"/>
</dbReference>
<dbReference type="InterPro" id="IPR036388">
    <property type="entry name" value="WH-like_DNA-bd_sf"/>
</dbReference>
<evidence type="ECO:0000313" key="4">
    <source>
        <dbReference type="Proteomes" id="UP000323876"/>
    </source>
</evidence>
<feature type="domain" description="HTH marR-type" evidence="2">
    <location>
        <begin position="7"/>
        <end position="143"/>
    </location>
</feature>
<dbReference type="GO" id="GO:0003700">
    <property type="term" value="F:DNA-binding transcription factor activity"/>
    <property type="evidence" value="ECO:0007669"/>
    <property type="project" value="InterPro"/>
</dbReference>
<dbReference type="GO" id="GO:0006950">
    <property type="term" value="P:response to stress"/>
    <property type="evidence" value="ECO:0007669"/>
    <property type="project" value="TreeGrafter"/>
</dbReference>
<dbReference type="PROSITE" id="PS50995">
    <property type="entry name" value="HTH_MARR_2"/>
    <property type="match status" value="1"/>
</dbReference>
<dbReference type="InterPro" id="IPR039422">
    <property type="entry name" value="MarR/SlyA-like"/>
</dbReference>
<dbReference type="PANTHER" id="PTHR33164:SF103">
    <property type="entry name" value="REGULATORY PROTEIN MARR"/>
    <property type="match status" value="1"/>
</dbReference>